<feature type="region of interest" description="Disordered" evidence="1">
    <location>
        <begin position="418"/>
        <end position="445"/>
    </location>
</feature>
<protein>
    <submittedName>
        <fullName evidence="2">Uncharacterized protein</fullName>
    </submittedName>
</protein>
<evidence type="ECO:0000313" key="3">
    <source>
        <dbReference type="Proteomes" id="UP000650467"/>
    </source>
</evidence>
<dbReference type="AlphaFoldDB" id="A0A835VVR6"/>
<gene>
    <name evidence="2" type="ORF">HXX76_012270</name>
</gene>
<sequence>MQSFSTHLGYRQCPTRTARWTSRAGHGLLNKGSSARPYLIDDSLPGPGPSSLAAAVAAPSATSNNSSGAGLSAGGRGSGGSQRSNSRRQPQQPKKAAPGVEEDGEGTGPTSILDVAQRSPSPGSDSDSEQRSAAARGSGRGAGAAGSARGRGGRTQQQQQQRQPGASGPSSPGASPGVRQFRGAAAGAAVAVGTAQAARRSQTTNQTVGGRRGDDRDSRDSRSSGNNMGRREQQADGGNGAQEDDEAGTPPPRFLRLPDGRQVVPLRPDTAAAGAAGALSRALGVEGKAVVRFDGAAGGLKGLRVLTLAHVFMGAFGRGLSFVVDVRQAPASASASERPQAGDVSFGFRAMARSRPLEAHEARLGAALREARFVLDLSINVRQAWDCKGDIDEEQAYDLADTFYAALAAQQADEDAEDAAAAAAGGGRARQARQRSQAGGGDLPPPGVFVTADLAQGLTTFTALGLLQKRLREEGQNVVVESTMYRASSAAPRVDGRDGWIFALRLGRHGPYLAAPRENGQAATSVRSE</sequence>
<accession>A0A835VVR6</accession>
<reference evidence="2" key="1">
    <citation type="journal article" date="2020" name="bioRxiv">
        <title>Comparative genomics of Chlamydomonas.</title>
        <authorList>
            <person name="Craig R.J."/>
            <person name="Hasan A.R."/>
            <person name="Ness R.W."/>
            <person name="Keightley P.D."/>
        </authorList>
    </citation>
    <scope>NUCLEOTIDE SEQUENCE</scope>
    <source>
        <strain evidence="2">SAG 7.73</strain>
    </source>
</reference>
<feature type="region of interest" description="Disordered" evidence="1">
    <location>
        <begin position="1"/>
        <end position="179"/>
    </location>
</feature>
<keyword evidence="3" id="KW-1185">Reference proteome</keyword>
<evidence type="ECO:0000313" key="2">
    <source>
        <dbReference type="EMBL" id="KAG2427618.1"/>
    </source>
</evidence>
<feature type="compositionally biased region" description="Low complexity" evidence="1">
    <location>
        <begin position="81"/>
        <end position="93"/>
    </location>
</feature>
<feature type="compositionally biased region" description="Low complexity" evidence="1">
    <location>
        <begin position="154"/>
        <end position="179"/>
    </location>
</feature>
<organism evidence="2 3">
    <name type="scientific">Chlamydomonas incerta</name>
    <dbReference type="NCBI Taxonomy" id="51695"/>
    <lineage>
        <taxon>Eukaryota</taxon>
        <taxon>Viridiplantae</taxon>
        <taxon>Chlorophyta</taxon>
        <taxon>core chlorophytes</taxon>
        <taxon>Chlorophyceae</taxon>
        <taxon>CS clade</taxon>
        <taxon>Chlamydomonadales</taxon>
        <taxon>Chlamydomonadaceae</taxon>
        <taxon>Chlamydomonas</taxon>
    </lineage>
</organism>
<feature type="compositionally biased region" description="Basic and acidic residues" evidence="1">
    <location>
        <begin position="211"/>
        <end position="222"/>
    </location>
</feature>
<feature type="compositionally biased region" description="Low complexity" evidence="1">
    <location>
        <begin position="43"/>
        <end position="70"/>
    </location>
</feature>
<dbReference type="EMBL" id="JAEHOC010000039">
    <property type="protein sequence ID" value="KAG2427618.1"/>
    <property type="molecule type" value="Genomic_DNA"/>
</dbReference>
<feature type="compositionally biased region" description="Gly residues" evidence="1">
    <location>
        <begin position="71"/>
        <end position="80"/>
    </location>
</feature>
<evidence type="ECO:0000256" key="1">
    <source>
        <dbReference type="SAM" id="MobiDB-lite"/>
    </source>
</evidence>
<proteinExistence type="predicted"/>
<feature type="region of interest" description="Disordered" evidence="1">
    <location>
        <begin position="192"/>
        <end position="259"/>
    </location>
</feature>
<dbReference type="OrthoDB" id="548027at2759"/>
<comment type="caution">
    <text evidence="2">The sequence shown here is derived from an EMBL/GenBank/DDBJ whole genome shotgun (WGS) entry which is preliminary data.</text>
</comment>
<name>A0A835VVR6_CHLIN</name>
<dbReference type="Proteomes" id="UP000650467">
    <property type="component" value="Unassembled WGS sequence"/>
</dbReference>